<dbReference type="Gene3D" id="3.30.559.10">
    <property type="entry name" value="Chloramphenicol acetyltransferase-like domain"/>
    <property type="match status" value="1"/>
</dbReference>
<dbReference type="Gene3D" id="3.40.50.12780">
    <property type="entry name" value="N-terminal domain of ligase-like"/>
    <property type="match status" value="1"/>
</dbReference>
<dbReference type="InterPro" id="IPR023213">
    <property type="entry name" value="CAT-like_dom_sf"/>
</dbReference>
<feature type="compositionally biased region" description="Basic and acidic residues" evidence="4">
    <location>
        <begin position="1129"/>
        <end position="1142"/>
    </location>
</feature>
<dbReference type="PROSITE" id="PS00455">
    <property type="entry name" value="AMP_BINDING"/>
    <property type="match status" value="1"/>
</dbReference>
<gene>
    <name evidence="6" type="ORF">ACFPFM_25770</name>
</gene>
<comment type="caution">
    <text evidence="6">The sequence shown here is derived from an EMBL/GenBank/DDBJ whole genome shotgun (WGS) entry which is preliminary data.</text>
</comment>
<dbReference type="Gene3D" id="3.40.50.1820">
    <property type="entry name" value="alpha/beta hydrolase"/>
    <property type="match status" value="1"/>
</dbReference>
<name>A0ABV9Y5Z7_9PSEU</name>
<dbReference type="RefSeq" id="WP_344039674.1">
    <property type="nucleotide sequence ID" value="NZ_BAAAKE010000018.1"/>
</dbReference>
<comment type="cofactor">
    <cofactor evidence="1">
        <name>pantetheine 4'-phosphate</name>
        <dbReference type="ChEBI" id="CHEBI:47942"/>
    </cofactor>
</comment>
<dbReference type="InterPro" id="IPR042099">
    <property type="entry name" value="ANL_N_sf"/>
</dbReference>
<dbReference type="Gene3D" id="3.30.300.30">
    <property type="match status" value="1"/>
</dbReference>
<reference evidence="7" key="1">
    <citation type="journal article" date="2019" name="Int. J. Syst. Evol. Microbiol.">
        <title>The Global Catalogue of Microorganisms (GCM) 10K type strain sequencing project: providing services to taxonomists for standard genome sequencing and annotation.</title>
        <authorList>
            <consortium name="The Broad Institute Genomics Platform"/>
            <consortium name="The Broad Institute Genome Sequencing Center for Infectious Disease"/>
            <person name="Wu L."/>
            <person name="Ma J."/>
        </authorList>
    </citation>
    <scope>NUCLEOTIDE SEQUENCE [LARGE SCALE GENOMIC DNA]</scope>
    <source>
        <strain evidence="7">KCTC 12848</strain>
    </source>
</reference>
<dbReference type="NCBIfam" id="TIGR01733">
    <property type="entry name" value="AA-adenyl-dom"/>
    <property type="match status" value="1"/>
</dbReference>
<organism evidence="6 7">
    <name type="scientific">Saccharothrix xinjiangensis</name>
    <dbReference type="NCBI Taxonomy" id="204798"/>
    <lineage>
        <taxon>Bacteria</taxon>
        <taxon>Bacillati</taxon>
        <taxon>Actinomycetota</taxon>
        <taxon>Actinomycetes</taxon>
        <taxon>Pseudonocardiales</taxon>
        <taxon>Pseudonocardiaceae</taxon>
        <taxon>Saccharothrix</taxon>
    </lineage>
</organism>
<dbReference type="SUPFAM" id="SSF56801">
    <property type="entry name" value="Acetyl-CoA synthetase-like"/>
    <property type="match status" value="1"/>
</dbReference>
<dbReference type="InterPro" id="IPR025110">
    <property type="entry name" value="AMP-bd_C"/>
</dbReference>
<dbReference type="InterPro" id="IPR010071">
    <property type="entry name" value="AA_adenyl_dom"/>
</dbReference>
<keyword evidence="3" id="KW-0597">Phosphoprotein</keyword>
<dbReference type="SUPFAM" id="SSF47336">
    <property type="entry name" value="ACP-like"/>
    <property type="match status" value="1"/>
</dbReference>
<dbReference type="Pfam" id="PF00501">
    <property type="entry name" value="AMP-binding"/>
    <property type="match status" value="1"/>
</dbReference>
<accession>A0ABV9Y5Z7</accession>
<dbReference type="Pfam" id="PF13193">
    <property type="entry name" value="AMP-binding_C"/>
    <property type="match status" value="1"/>
</dbReference>
<evidence type="ECO:0000256" key="3">
    <source>
        <dbReference type="ARBA" id="ARBA00022553"/>
    </source>
</evidence>
<dbReference type="InterPro" id="IPR020845">
    <property type="entry name" value="AMP-binding_CS"/>
</dbReference>
<feature type="domain" description="Carrier" evidence="5">
    <location>
        <begin position="1035"/>
        <end position="1110"/>
    </location>
</feature>
<evidence type="ECO:0000256" key="1">
    <source>
        <dbReference type="ARBA" id="ARBA00001957"/>
    </source>
</evidence>
<feature type="region of interest" description="Disordered" evidence="4">
    <location>
        <begin position="249"/>
        <end position="272"/>
    </location>
</feature>
<dbReference type="PANTHER" id="PTHR45527">
    <property type="entry name" value="NONRIBOSOMAL PEPTIDE SYNTHETASE"/>
    <property type="match status" value="1"/>
</dbReference>
<evidence type="ECO:0000313" key="6">
    <source>
        <dbReference type="EMBL" id="MFC5057142.1"/>
    </source>
</evidence>
<dbReference type="CDD" id="cd19531">
    <property type="entry name" value="LCL_NRPS-like"/>
    <property type="match status" value="1"/>
</dbReference>
<dbReference type="InterPro" id="IPR009081">
    <property type="entry name" value="PP-bd_ACP"/>
</dbReference>
<protein>
    <submittedName>
        <fullName evidence="6">Amino acid adenylation domain-containing protein</fullName>
    </submittedName>
</protein>
<evidence type="ECO:0000259" key="5">
    <source>
        <dbReference type="PROSITE" id="PS50075"/>
    </source>
</evidence>
<keyword evidence="2" id="KW-0596">Phosphopantetheine</keyword>
<dbReference type="SMART" id="SM00823">
    <property type="entry name" value="PKS_PP"/>
    <property type="match status" value="1"/>
</dbReference>
<proteinExistence type="predicted"/>
<evidence type="ECO:0000256" key="2">
    <source>
        <dbReference type="ARBA" id="ARBA00022450"/>
    </source>
</evidence>
<dbReference type="InterPro" id="IPR029058">
    <property type="entry name" value="AB_hydrolase_fold"/>
</dbReference>
<dbReference type="InterPro" id="IPR001242">
    <property type="entry name" value="Condensation_dom"/>
</dbReference>
<dbReference type="Pfam" id="PF00550">
    <property type="entry name" value="PP-binding"/>
    <property type="match status" value="1"/>
</dbReference>
<dbReference type="PANTHER" id="PTHR45527:SF1">
    <property type="entry name" value="FATTY ACID SYNTHASE"/>
    <property type="match status" value="1"/>
</dbReference>
<sequence length="1165" mass="126210">MTEHRTAGDALAAKKRELLRLRLAEEGLLRPAAEAADRIPAREEGVDPPLSATQRRMWFLQQLDPASPAYNLCGGAELRGRLDVGALRRALAEVVSRHEVLRTTYRVPDGGLPVQVVREEAELPLEVLDLSGLPERDRAEEVEAVTRAEGRRPFDLAEDLPLRVLLVRLADDEHLLVLTAHHIAFDDVSWRPLITELAAGYAASATGRPVDAPPRPALQYGDFAAWQRDFLAGDRLDAQRRFWRDRLDPAPPALDLPTDSARPPTPALDGGRRSVTLPAEVWSEITELGRGEGATPFMVVLAAFQALLFRYTGSTDIAVGSPVINRDRPELEDLIGNFGNTLVLRTDLSGDPTFRGLLRRVREVCAESFAHQDLPFDTMVEELKPARAINRSALFDVVFSQRVEAPRDVELPGLVLRERELYNGVTRFDLVLGTRPETAPDGAPAGLTCTLTYRLDLFTAETADRLLGHLRELLGSALADPDLPVGRLRLMSGPERTRVVEEWNRTDADFPLDRPLHRLLEDRAAAAPDDVAVVAYLPGGGTEQVTRAGLNASANRLARYLVSLGVTAESLVGVHLERSVDLVVALLAVLKAGGTFVPLETSWPAARVRTIAEDAGLSLVVSRSAPADPAEAPDLPVVRLDLVGEALAGFGDTDLVAGVDCPDVGGESCAYVIYTSGSTGTPKGAMIRHRGLANRLPWQRGLLGLGRDDAVLFKAPLSFDISMNEVFLPLYAGARLVVAEPGGHADVGHLLEVVAEQRVTFVYLVASMLDLVLERPDVAEATRSLRHVWCGGETVSPELHRRFRERIGVTMYHGYGPAETTIGVTCQVYAEDDDPRGISIGRPNPNTAIHLLDDRLAPVPVGVTGEIYVGGEPLGRGYLNQPGLTASRFVANPFGSGDRLYRTGDLGRYRPDGSIVFLGRTDNQVKIRGSRVELEEIEAVLRRHPDVRQAVVLLREDTPGAAALAAYYVHEEGRALPAADLRGWLARQVPDYMVPTAFTALPAFPALDSGKVDRAALRALAPRAAAGEPAVPHLEPRAATERLVAAVWSEVLGAPAVGLDDNFFDLGGHSLLLVRVQTRLRAELGRDLPVVELYTHPTVRALAAHLDATRAAGDEDGSARAGGGNGSARADDGLDKARERAARQRLAMTAGRVAQATRRAGDDRR</sequence>
<dbReference type="InterPro" id="IPR036736">
    <property type="entry name" value="ACP-like_sf"/>
</dbReference>
<dbReference type="Gene3D" id="3.30.559.30">
    <property type="entry name" value="Nonribosomal peptide synthetase, condensation domain"/>
    <property type="match status" value="1"/>
</dbReference>
<dbReference type="InterPro" id="IPR020806">
    <property type="entry name" value="PKS_PP-bd"/>
</dbReference>
<dbReference type="SUPFAM" id="SSF52777">
    <property type="entry name" value="CoA-dependent acyltransferases"/>
    <property type="match status" value="2"/>
</dbReference>
<evidence type="ECO:0000256" key="4">
    <source>
        <dbReference type="SAM" id="MobiDB-lite"/>
    </source>
</evidence>
<dbReference type="InterPro" id="IPR045851">
    <property type="entry name" value="AMP-bd_C_sf"/>
</dbReference>
<keyword evidence="7" id="KW-1185">Reference proteome</keyword>
<feature type="region of interest" description="Disordered" evidence="4">
    <location>
        <begin position="1113"/>
        <end position="1165"/>
    </location>
</feature>
<dbReference type="Pfam" id="PF00668">
    <property type="entry name" value="Condensation"/>
    <property type="match status" value="1"/>
</dbReference>
<dbReference type="PROSITE" id="PS50075">
    <property type="entry name" value="CARRIER"/>
    <property type="match status" value="1"/>
</dbReference>
<dbReference type="EMBL" id="JBHSJB010000026">
    <property type="protein sequence ID" value="MFC5057142.1"/>
    <property type="molecule type" value="Genomic_DNA"/>
</dbReference>
<dbReference type="InterPro" id="IPR000873">
    <property type="entry name" value="AMP-dep_synth/lig_dom"/>
</dbReference>
<evidence type="ECO:0000313" key="7">
    <source>
        <dbReference type="Proteomes" id="UP001595833"/>
    </source>
</evidence>
<dbReference type="Proteomes" id="UP001595833">
    <property type="component" value="Unassembled WGS sequence"/>
</dbReference>